<protein>
    <recommendedName>
        <fullName evidence="5">AMP-dependent synthetase/ligase domain-containing protein</fullName>
    </recommendedName>
</protein>
<dbReference type="Pfam" id="PF13193">
    <property type="entry name" value="AMP-binding_C"/>
    <property type="match status" value="1"/>
</dbReference>
<organism evidence="3 4">
    <name type="scientific">Amanita thiersii Skay4041</name>
    <dbReference type="NCBI Taxonomy" id="703135"/>
    <lineage>
        <taxon>Eukaryota</taxon>
        <taxon>Fungi</taxon>
        <taxon>Dikarya</taxon>
        <taxon>Basidiomycota</taxon>
        <taxon>Agaricomycotina</taxon>
        <taxon>Agaricomycetes</taxon>
        <taxon>Agaricomycetidae</taxon>
        <taxon>Agaricales</taxon>
        <taxon>Pluteineae</taxon>
        <taxon>Amanitaceae</taxon>
        <taxon>Amanita</taxon>
    </lineage>
</organism>
<accession>A0A2A9NQV4</accession>
<dbReference type="InterPro" id="IPR045851">
    <property type="entry name" value="AMP-bd_C_sf"/>
</dbReference>
<dbReference type="Gene3D" id="3.40.50.12780">
    <property type="entry name" value="N-terminal domain of ligase-like"/>
    <property type="match status" value="1"/>
</dbReference>
<dbReference type="PROSITE" id="PS00455">
    <property type="entry name" value="AMP_BINDING"/>
    <property type="match status" value="1"/>
</dbReference>
<dbReference type="Proteomes" id="UP000242287">
    <property type="component" value="Unassembled WGS sequence"/>
</dbReference>
<name>A0A2A9NQV4_9AGAR</name>
<feature type="domain" description="AMP-binding enzyme C-terminal" evidence="2">
    <location>
        <begin position="461"/>
        <end position="548"/>
    </location>
</feature>
<dbReference type="OrthoDB" id="6509636at2759"/>
<proteinExistence type="predicted"/>
<dbReference type="InterPro" id="IPR000873">
    <property type="entry name" value="AMP-dep_synth/lig_dom"/>
</dbReference>
<dbReference type="Gene3D" id="3.30.300.30">
    <property type="match status" value="1"/>
</dbReference>
<dbReference type="PANTHER" id="PTHR24096">
    <property type="entry name" value="LONG-CHAIN-FATTY-ACID--COA LIGASE"/>
    <property type="match status" value="1"/>
</dbReference>
<evidence type="ECO:0000259" key="1">
    <source>
        <dbReference type="Pfam" id="PF00501"/>
    </source>
</evidence>
<dbReference type="AlphaFoldDB" id="A0A2A9NQV4"/>
<dbReference type="InterPro" id="IPR025110">
    <property type="entry name" value="AMP-bd_C"/>
</dbReference>
<feature type="domain" description="AMP-dependent synthetase/ligase" evidence="1">
    <location>
        <begin position="34"/>
        <end position="418"/>
    </location>
</feature>
<gene>
    <name evidence="3" type="ORF">AMATHDRAFT_138090</name>
</gene>
<dbReference type="InterPro" id="IPR042099">
    <property type="entry name" value="ANL_N_sf"/>
</dbReference>
<evidence type="ECO:0000313" key="3">
    <source>
        <dbReference type="EMBL" id="PFH53345.1"/>
    </source>
</evidence>
<dbReference type="SUPFAM" id="SSF56801">
    <property type="entry name" value="Acetyl-CoA synthetase-like"/>
    <property type="match status" value="1"/>
</dbReference>
<dbReference type="GO" id="GO:0016405">
    <property type="term" value="F:CoA-ligase activity"/>
    <property type="evidence" value="ECO:0007669"/>
    <property type="project" value="TreeGrafter"/>
</dbReference>
<evidence type="ECO:0008006" key="5">
    <source>
        <dbReference type="Google" id="ProtNLM"/>
    </source>
</evidence>
<dbReference type="STRING" id="703135.A0A2A9NQV4"/>
<reference evidence="3 4" key="1">
    <citation type="submission" date="2014-02" db="EMBL/GenBank/DDBJ databases">
        <title>Transposable element dynamics among asymbiotic and ectomycorrhizal Amanita fungi.</title>
        <authorList>
            <consortium name="DOE Joint Genome Institute"/>
            <person name="Hess J."/>
            <person name="Skrede I."/>
            <person name="Wolfe B."/>
            <person name="LaButti K."/>
            <person name="Ohm R.A."/>
            <person name="Grigoriev I.V."/>
            <person name="Pringle A."/>
        </authorList>
    </citation>
    <scope>NUCLEOTIDE SEQUENCE [LARGE SCALE GENOMIC DNA]</scope>
    <source>
        <strain evidence="3 4">SKay4041</strain>
    </source>
</reference>
<sequence>MEFHSLAGPLPSIPDDLTIPQFIFDYYTHPNRPTRDPNVPWLIDSDTGRKYSGEETRQRTYALANALKARFDIAGEDSVVLVFSRNHIDYPITMWATFVLGGIISGANPDFAVNELLYQINETKPAVLFVYPERLDTATEAARLAGIPSDRIIVFDVPSMSVHTKYPSVEQLVQEGLQSNQTFVERKLKPGEGKTKLAFLSFSSGTTGKPKAVAIPHYSVITNVVQIAAHNKVNVDDSPWKDRRFRPGDVTIGVLPIYHIYGLVINLHFCLFSAMSIVMVQKFNFVGMLESIMRYHISHLWLVPPQVILLCKHPATSQYDVRRHIRFIMSGAAPLSHEVNEQLYTMFPNAHIGQAYGMTETCTATTMFSIKSKRGISGGSGILLPGMSAKVIKPDGTFAGYDEPGELLVRTPSIALGYVNNEQATKETFLNGWVKTGDEVKIARNGEEIMKVKGFQVAPAELEGCLLDHEDVDNACVVGVPDDYSGEAPMAFVVLRPAAAERISKNSNMAQEIKNSIIKHVADNKVAYKHLAGGVEIVSSIPTSPSGKLLRRVLRDQAKAMRAKVKSKL</sequence>
<evidence type="ECO:0000259" key="2">
    <source>
        <dbReference type="Pfam" id="PF13193"/>
    </source>
</evidence>
<dbReference type="PANTHER" id="PTHR24096:SF422">
    <property type="entry name" value="BCDNA.GH02901"/>
    <property type="match status" value="1"/>
</dbReference>
<keyword evidence="4" id="KW-1185">Reference proteome</keyword>
<evidence type="ECO:0000313" key="4">
    <source>
        <dbReference type="Proteomes" id="UP000242287"/>
    </source>
</evidence>
<dbReference type="EMBL" id="KZ301974">
    <property type="protein sequence ID" value="PFH53345.1"/>
    <property type="molecule type" value="Genomic_DNA"/>
</dbReference>
<dbReference type="InterPro" id="IPR020845">
    <property type="entry name" value="AMP-binding_CS"/>
</dbReference>
<dbReference type="Pfam" id="PF00501">
    <property type="entry name" value="AMP-binding"/>
    <property type="match status" value="1"/>
</dbReference>